<keyword evidence="10 13" id="KW-0289">Folate biosynthesis</keyword>
<comment type="similarity">
    <text evidence="4 13">Belongs to the DHPS family.</text>
</comment>
<dbReference type="KEGG" id="has:Halsa_0955"/>
<evidence type="ECO:0000256" key="1">
    <source>
        <dbReference type="ARBA" id="ARBA00000012"/>
    </source>
</evidence>
<dbReference type="PROSITE" id="PS50972">
    <property type="entry name" value="PTERIN_BINDING"/>
    <property type="match status" value="1"/>
</dbReference>
<dbReference type="PROSITE" id="PS00793">
    <property type="entry name" value="DHPS_2"/>
    <property type="match status" value="1"/>
</dbReference>
<dbReference type="GO" id="GO:0046654">
    <property type="term" value="P:tetrahydrofolate biosynthetic process"/>
    <property type="evidence" value="ECO:0007669"/>
    <property type="project" value="UniProtKB-UniPathway"/>
</dbReference>
<evidence type="ECO:0000256" key="12">
    <source>
        <dbReference type="ARBA" id="ARBA00053449"/>
    </source>
</evidence>
<dbReference type="HOGENOM" id="CLU_008023_0_2_9"/>
<evidence type="ECO:0000256" key="7">
    <source>
        <dbReference type="ARBA" id="ARBA00022679"/>
    </source>
</evidence>
<protein>
    <recommendedName>
        <fullName evidence="6 13">Dihydropteroate synthase</fullName>
        <shortName evidence="13">DHPS</shortName>
        <ecNumber evidence="5 13">2.5.1.15</ecNumber>
    </recommendedName>
    <alternativeName>
        <fullName evidence="11 13">Dihydropteroate pyrophosphorylase</fullName>
    </alternativeName>
</protein>
<evidence type="ECO:0000256" key="10">
    <source>
        <dbReference type="ARBA" id="ARBA00022909"/>
    </source>
</evidence>
<dbReference type="InterPro" id="IPR000489">
    <property type="entry name" value="Pterin-binding_dom"/>
</dbReference>
<dbReference type="GO" id="GO:0005829">
    <property type="term" value="C:cytosol"/>
    <property type="evidence" value="ECO:0007669"/>
    <property type="project" value="TreeGrafter"/>
</dbReference>
<dbReference type="CDD" id="cd00739">
    <property type="entry name" value="DHPS"/>
    <property type="match status" value="1"/>
</dbReference>
<dbReference type="EMBL" id="CP002304">
    <property type="protein sequence ID" value="ADQ14401.1"/>
    <property type="molecule type" value="Genomic_DNA"/>
</dbReference>
<dbReference type="GO" id="GO:0046872">
    <property type="term" value="F:metal ion binding"/>
    <property type="evidence" value="ECO:0007669"/>
    <property type="project" value="UniProtKB-KW"/>
</dbReference>
<evidence type="ECO:0000313" key="15">
    <source>
        <dbReference type="EMBL" id="ADQ14401.1"/>
    </source>
</evidence>
<dbReference type="Gene3D" id="3.20.20.20">
    <property type="entry name" value="Dihydropteroate synthase-like"/>
    <property type="match status" value="1"/>
</dbReference>
<keyword evidence="16" id="KW-1185">Reference proteome</keyword>
<evidence type="ECO:0000256" key="11">
    <source>
        <dbReference type="ARBA" id="ARBA00030193"/>
    </source>
</evidence>
<dbReference type="SUPFAM" id="SSF51717">
    <property type="entry name" value="Dihydropteroate synthetase-like"/>
    <property type="match status" value="1"/>
</dbReference>
<comment type="pathway">
    <text evidence="3 13">Cofactor biosynthesis; tetrahydrofolate biosynthesis; 7,8-dihydrofolate from 2-amino-4-hydroxy-6-hydroxymethyl-7,8-dihydropteridine diphosphate and 4-aminobenzoate: step 1/2.</text>
</comment>
<feature type="domain" description="Pterin-binding" evidence="14">
    <location>
        <begin position="21"/>
        <end position="274"/>
    </location>
</feature>
<evidence type="ECO:0000256" key="8">
    <source>
        <dbReference type="ARBA" id="ARBA00022723"/>
    </source>
</evidence>
<dbReference type="RefSeq" id="WP_013405491.1">
    <property type="nucleotide sequence ID" value="NC_014654.1"/>
</dbReference>
<dbReference type="GO" id="GO:0004156">
    <property type="term" value="F:dihydropteroate synthase activity"/>
    <property type="evidence" value="ECO:0007669"/>
    <property type="project" value="UniProtKB-EC"/>
</dbReference>
<dbReference type="PANTHER" id="PTHR20941">
    <property type="entry name" value="FOLATE SYNTHESIS PROTEINS"/>
    <property type="match status" value="1"/>
</dbReference>
<gene>
    <name evidence="15" type="ordered locus">Halsa_0955</name>
</gene>
<dbReference type="InterPro" id="IPR011005">
    <property type="entry name" value="Dihydropteroate_synth-like_sf"/>
</dbReference>
<dbReference type="AlphaFoldDB" id="E4RM70"/>
<comment type="function">
    <text evidence="12 13">Catalyzes the condensation of para-aminobenzoate (pABA) with 6-hydroxymethyl-7,8-dihydropterin diphosphate (DHPt-PP) to form 7,8-dihydropteroate (H2Pte), the immediate precursor of folate derivatives.</text>
</comment>
<reference evidence="15 16" key="2">
    <citation type="journal article" date="2011" name="J. Bacteriol.">
        <title>Complete Genome Sequence of the Haloalkaliphilic, Hydrogen Producing Halanaerobium hydrogenoformans.</title>
        <authorList>
            <person name="Brown S.D."/>
            <person name="Begemann M.B."/>
            <person name="Mormile M.R."/>
            <person name="Wall J.D."/>
            <person name="Han C.S."/>
            <person name="Goodwin L.A."/>
            <person name="Pitluck S."/>
            <person name="Land M.L."/>
            <person name="Hauser L.J."/>
            <person name="Elias D.A."/>
        </authorList>
    </citation>
    <scope>NUCLEOTIDE SEQUENCE [LARGE SCALE GENOMIC DNA]</scope>
    <source>
        <strain evidence="16">sapolanicus</strain>
    </source>
</reference>
<evidence type="ECO:0000256" key="5">
    <source>
        <dbReference type="ARBA" id="ARBA00012458"/>
    </source>
</evidence>
<dbReference type="UniPathway" id="UPA00077">
    <property type="reaction ID" value="UER00156"/>
</dbReference>
<dbReference type="Pfam" id="PF00809">
    <property type="entry name" value="Pterin_bind"/>
    <property type="match status" value="1"/>
</dbReference>
<dbReference type="PANTHER" id="PTHR20941:SF1">
    <property type="entry name" value="FOLIC ACID SYNTHESIS PROTEIN FOL1"/>
    <property type="match status" value="1"/>
</dbReference>
<evidence type="ECO:0000313" key="16">
    <source>
        <dbReference type="Proteomes" id="UP000007434"/>
    </source>
</evidence>
<dbReference type="InterPro" id="IPR045031">
    <property type="entry name" value="DHP_synth-like"/>
</dbReference>
<keyword evidence="9 13" id="KW-0460">Magnesium</keyword>
<comment type="catalytic activity">
    <reaction evidence="1">
        <text>(7,8-dihydropterin-6-yl)methyl diphosphate + 4-aminobenzoate = 7,8-dihydropteroate + diphosphate</text>
        <dbReference type="Rhea" id="RHEA:19949"/>
        <dbReference type="ChEBI" id="CHEBI:17836"/>
        <dbReference type="ChEBI" id="CHEBI:17839"/>
        <dbReference type="ChEBI" id="CHEBI:33019"/>
        <dbReference type="ChEBI" id="CHEBI:72950"/>
        <dbReference type="EC" id="2.5.1.15"/>
    </reaction>
</comment>
<name>E4RM70_HALHG</name>
<dbReference type="FunFam" id="3.20.20.20:FF:000006">
    <property type="entry name" value="Dihydropteroate synthase"/>
    <property type="match status" value="1"/>
</dbReference>
<evidence type="ECO:0000256" key="6">
    <source>
        <dbReference type="ARBA" id="ARBA00016919"/>
    </source>
</evidence>
<dbReference type="InterPro" id="IPR006390">
    <property type="entry name" value="DHP_synth_dom"/>
</dbReference>
<evidence type="ECO:0000256" key="9">
    <source>
        <dbReference type="ARBA" id="ARBA00022842"/>
    </source>
</evidence>
<dbReference type="GO" id="GO:0046656">
    <property type="term" value="P:folic acid biosynthetic process"/>
    <property type="evidence" value="ECO:0007669"/>
    <property type="project" value="UniProtKB-KW"/>
</dbReference>
<organism evidence="15 16">
    <name type="scientific">Halanaerobium hydrogeniformans</name>
    <name type="common">Halanaerobium sp. (strain sapolanicus)</name>
    <dbReference type="NCBI Taxonomy" id="656519"/>
    <lineage>
        <taxon>Bacteria</taxon>
        <taxon>Bacillati</taxon>
        <taxon>Bacillota</taxon>
        <taxon>Clostridia</taxon>
        <taxon>Halanaerobiales</taxon>
        <taxon>Halanaerobiaceae</taxon>
        <taxon>Halanaerobium</taxon>
    </lineage>
</organism>
<comment type="cofactor">
    <cofactor evidence="2 13">
        <name>Mg(2+)</name>
        <dbReference type="ChEBI" id="CHEBI:18420"/>
    </cofactor>
</comment>
<evidence type="ECO:0000259" key="14">
    <source>
        <dbReference type="PROSITE" id="PS50972"/>
    </source>
</evidence>
<sequence length="287" mass="31949">MGKSKNVIITNRGELDYSRKTLIMGILNLTPDSFSDGGEYNDLKGAVARAVEMEKAGADIIDIGAESSRPYSERICEEVEKKRLLPILDEILKVTKIPISIDTYKSSVARAALKRGASMINDISGLRFDKKMAATAAEFNAPVIIMHIQGKPENMQDDPSYKNLIFEIKEYLWQGIELAIEAGISEEQIVIDPGIGFGKKQIHNLQILNRLESFKELNYPILIGTSRKSLIKFINEDETDNRLFGTAATVSASILKGANIVRVHDVKEIKKVALMSDALKWEGKHEK</sequence>
<dbReference type="OrthoDB" id="9811744at2"/>
<evidence type="ECO:0000256" key="13">
    <source>
        <dbReference type="RuleBase" id="RU361205"/>
    </source>
</evidence>
<dbReference type="eggNOG" id="COG0294">
    <property type="taxonomic scope" value="Bacteria"/>
</dbReference>
<dbReference type="Proteomes" id="UP000007434">
    <property type="component" value="Chromosome"/>
</dbReference>
<evidence type="ECO:0000256" key="2">
    <source>
        <dbReference type="ARBA" id="ARBA00001946"/>
    </source>
</evidence>
<evidence type="ECO:0000256" key="4">
    <source>
        <dbReference type="ARBA" id="ARBA00009503"/>
    </source>
</evidence>
<dbReference type="STRING" id="656519.Halsa_0955"/>
<reference evidence="15 16" key="1">
    <citation type="submission" date="2010-11" db="EMBL/GenBank/DDBJ databases">
        <title>Complete sequence of Halanaerobium sp. sapolanicus.</title>
        <authorList>
            <consortium name="US DOE Joint Genome Institute"/>
            <person name="Lucas S."/>
            <person name="Copeland A."/>
            <person name="Lapidus A."/>
            <person name="Cheng J.-F."/>
            <person name="Bruce D."/>
            <person name="Goodwin L."/>
            <person name="Pitluck S."/>
            <person name="Davenport K."/>
            <person name="Detter J.C."/>
            <person name="Han C."/>
            <person name="Tapia R."/>
            <person name="Land M."/>
            <person name="Hauser L."/>
            <person name="Jeffries C."/>
            <person name="Kyrpides N."/>
            <person name="Ivanova N."/>
            <person name="Mikhailova N."/>
            <person name="Begemann M.B."/>
            <person name="Mormile M.R."/>
            <person name="Wall J.D."/>
            <person name="Elias D.A."/>
            <person name="Woyke T."/>
        </authorList>
    </citation>
    <scope>NUCLEOTIDE SEQUENCE [LARGE SCALE GENOMIC DNA]</scope>
    <source>
        <strain evidence="16">sapolanicus</strain>
    </source>
</reference>
<accession>E4RM70</accession>
<dbReference type="EC" id="2.5.1.15" evidence="5 13"/>
<proteinExistence type="inferred from homology"/>
<keyword evidence="7 13" id="KW-0808">Transferase</keyword>
<keyword evidence="8 13" id="KW-0479">Metal-binding</keyword>
<evidence type="ECO:0000256" key="3">
    <source>
        <dbReference type="ARBA" id="ARBA00004763"/>
    </source>
</evidence>
<dbReference type="PROSITE" id="PS00792">
    <property type="entry name" value="DHPS_1"/>
    <property type="match status" value="1"/>
</dbReference>
<dbReference type="NCBIfam" id="TIGR01496">
    <property type="entry name" value="DHPS"/>
    <property type="match status" value="1"/>
</dbReference>